<comment type="caution">
    <text evidence="5">The sequence shown here is derived from an EMBL/GenBank/DDBJ whole genome shotgun (WGS) entry which is preliminary data.</text>
</comment>
<feature type="domain" description="Ig-like" evidence="4">
    <location>
        <begin position="133"/>
        <end position="206"/>
    </location>
</feature>
<accession>A0ABN8LMZ8</accession>
<dbReference type="Proteomes" id="UP001159427">
    <property type="component" value="Unassembled WGS sequence"/>
</dbReference>
<keyword evidence="6" id="KW-1185">Reference proteome</keyword>
<dbReference type="Pfam" id="PF13927">
    <property type="entry name" value="Ig_3"/>
    <property type="match status" value="1"/>
</dbReference>
<feature type="signal peptide" evidence="3">
    <location>
        <begin position="1"/>
        <end position="20"/>
    </location>
</feature>
<evidence type="ECO:0000313" key="6">
    <source>
        <dbReference type="Proteomes" id="UP001159427"/>
    </source>
</evidence>
<gene>
    <name evidence="5" type="ORF">PEVE_00039271</name>
</gene>
<dbReference type="SMART" id="SM00409">
    <property type="entry name" value="IG"/>
    <property type="match status" value="3"/>
</dbReference>
<dbReference type="Gene3D" id="2.60.40.10">
    <property type="entry name" value="Immunoglobulins"/>
    <property type="match status" value="2"/>
</dbReference>
<feature type="domain" description="Ig-like" evidence="4">
    <location>
        <begin position="219"/>
        <end position="308"/>
    </location>
</feature>
<dbReference type="SUPFAM" id="SSF48726">
    <property type="entry name" value="Immunoglobulin"/>
    <property type="match status" value="2"/>
</dbReference>
<dbReference type="InterPro" id="IPR003598">
    <property type="entry name" value="Ig_sub2"/>
</dbReference>
<reference evidence="5 6" key="1">
    <citation type="submission" date="2022-05" db="EMBL/GenBank/DDBJ databases">
        <authorList>
            <consortium name="Genoscope - CEA"/>
            <person name="William W."/>
        </authorList>
    </citation>
    <scope>NUCLEOTIDE SEQUENCE [LARGE SCALE GENOMIC DNA]</scope>
</reference>
<evidence type="ECO:0000313" key="5">
    <source>
        <dbReference type="EMBL" id="CAH3017714.1"/>
    </source>
</evidence>
<proteinExistence type="predicted"/>
<evidence type="ECO:0000256" key="1">
    <source>
        <dbReference type="ARBA" id="ARBA00022737"/>
    </source>
</evidence>
<sequence>MAIFFLLCTTILLSSLSCKAVRLLEPYPNNTFSIAGSELSSTCVFEGDNGNPPERVKFQRKQGPFWLDIPDNDRVYQTNKTAGDKATVTLNFKNVTVQDDLQFGRYSCVGFPRGVGLHRIGFAIRVTPREDLPVARVIPNMTVSYGDMARLYCNLTHKNNETTTPIEKVTFLKNGLPVRQTNDIMQPYILADIESRDGGNYGCLITVLLHSLQPYNITPTSTAYLHVRIRFPFKESKVVTDVGDSAVLVCSAQGFPLNVTWKKNQAGSSAVIKPSGRFILKGQCRYCQSVLVIQNVTVADSGVYSCSALGDPGQHIFLVKVRSNSTVLIGVATATTATRYVTAIFPAFFWIWWPF</sequence>
<feature type="chain" id="PRO_5045626566" description="Ig-like domain-containing protein" evidence="3">
    <location>
        <begin position="21"/>
        <end position="355"/>
    </location>
</feature>
<dbReference type="SMART" id="SM00408">
    <property type="entry name" value="IGc2"/>
    <property type="match status" value="1"/>
</dbReference>
<dbReference type="PROSITE" id="PS50835">
    <property type="entry name" value="IG_LIKE"/>
    <property type="match status" value="2"/>
</dbReference>
<name>A0ABN8LMZ8_9CNID</name>
<dbReference type="EMBL" id="CALNXI010000069">
    <property type="protein sequence ID" value="CAH3017714.1"/>
    <property type="molecule type" value="Genomic_DNA"/>
</dbReference>
<dbReference type="InterPro" id="IPR013783">
    <property type="entry name" value="Ig-like_fold"/>
</dbReference>
<keyword evidence="3" id="KW-0732">Signal</keyword>
<dbReference type="InterPro" id="IPR036179">
    <property type="entry name" value="Ig-like_dom_sf"/>
</dbReference>
<keyword evidence="1" id="KW-0677">Repeat</keyword>
<evidence type="ECO:0000256" key="3">
    <source>
        <dbReference type="SAM" id="SignalP"/>
    </source>
</evidence>
<dbReference type="PANTHER" id="PTHR44170:SF6">
    <property type="entry name" value="CONTACTIN"/>
    <property type="match status" value="1"/>
</dbReference>
<dbReference type="InterPro" id="IPR007110">
    <property type="entry name" value="Ig-like_dom"/>
</dbReference>
<keyword evidence="2" id="KW-1015">Disulfide bond</keyword>
<protein>
    <recommendedName>
        <fullName evidence="4">Ig-like domain-containing protein</fullName>
    </recommendedName>
</protein>
<evidence type="ECO:0000256" key="2">
    <source>
        <dbReference type="ARBA" id="ARBA00023157"/>
    </source>
</evidence>
<evidence type="ECO:0000259" key="4">
    <source>
        <dbReference type="PROSITE" id="PS50835"/>
    </source>
</evidence>
<organism evidence="5 6">
    <name type="scientific">Porites evermanni</name>
    <dbReference type="NCBI Taxonomy" id="104178"/>
    <lineage>
        <taxon>Eukaryota</taxon>
        <taxon>Metazoa</taxon>
        <taxon>Cnidaria</taxon>
        <taxon>Anthozoa</taxon>
        <taxon>Hexacorallia</taxon>
        <taxon>Scleractinia</taxon>
        <taxon>Fungiina</taxon>
        <taxon>Poritidae</taxon>
        <taxon>Porites</taxon>
    </lineage>
</organism>
<dbReference type="PANTHER" id="PTHR44170">
    <property type="entry name" value="PROTEIN SIDEKICK"/>
    <property type="match status" value="1"/>
</dbReference>
<dbReference type="InterPro" id="IPR003599">
    <property type="entry name" value="Ig_sub"/>
</dbReference>